<evidence type="ECO:0000313" key="2">
    <source>
        <dbReference type="Proteomes" id="UP000823935"/>
    </source>
</evidence>
<comment type="caution">
    <text evidence="1">The sequence shown here is derived from an EMBL/GenBank/DDBJ whole genome shotgun (WGS) entry which is preliminary data.</text>
</comment>
<name>A0A9D1ERV5_9FIRM</name>
<dbReference type="Proteomes" id="UP000823935">
    <property type="component" value="Unassembled WGS sequence"/>
</dbReference>
<sequence>MKKYNLSKIMKRAWELVKSAGMTISSGLKKAWEEAKRIMEKIKFERTAKVAKIVNGKQSMYVGTEYDSDSNYFTFNLWERGNMRRIYINDYRRRSVGYIDINNNNALVTEYSKGEVIETANWFIGNYEF</sequence>
<organism evidence="1 2">
    <name type="scientific">Candidatus Limivivens intestinipullorum</name>
    <dbReference type="NCBI Taxonomy" id="2840858"/>
    <lineage>
        <taxon>Bacteria</taxon>
        <taxon>Bacillati</taxon>
        <taxon>Bacillota</taxon>
        <taxon>Clostridia</taxon>
        <taxon>Lachnospirales</taxon>
        <taxon>Lachnospiraceae</taxon>
        <taxon>Lachnospiraceae incertae sedis</taxon>
        <taxon>Candidatus Limivivens</taxon>
    </lineage>
</organism>
<reference evidence="1" key="2">
    <citation type="journal article" date="2021" name="PeerJ">
        <title>Extensive microbial diversity within the chicken gut microbiome revealed by metagenomics and culture.</title>
        <authorList>
            <person name="Gilroy R."/>
            <person name="Ravi A."/>
            <person name="Getino M."/>
            <person name="Pursley I."/>
            <person name="Horton D.L."/>
            <person name="Alikhan N.F."/>
            <person name="Baker D."/>
            <person name="Gharbi K."/>
            <person name="Hall N."/>
            <person name="Watson M."/>
            <person name="Adriaenssens E.M."/>
            <person name="Foster-Nyarko E."/>
            <person name="Jarju S."/>
            <person name="Secka A."/>
            <person name="Antonio M."/>
            <person name="Oren A."/>
            <person name="Chaudhuri R.R."/>
            <person name="La Ragione R."/>
            <person name="Hildebrand F."/>
            <person name="Pallen M.J."/>
        </authorList>
    </citation>
    <scope>NUCLEOTIDE SEQUENCE</scope>
    <source>
        <strain evidence="1">CHK190-19873</strain>
    </source>
</reference>
<dbReference type="EMBL" id="DVIQ01000030">
    <property type="protein sequence ID" value="HIS31137.1"/>
    <property type="molecule type" value="Genomic_DNA"/>
</dbReference>
<proteinExistence type="predicted"/>
<accession>A0A9D1ERV5</accession>
<gene>
    <name evidence="1" type="ORF">IAB44_06275</name>
</gene>
<evidence type="ECO:0000313" key="1">
    <source>
        <dbReference type="EMBL" id="HIS31137.1"/>
    </source>
</evidence>
<reference evidence="1" key="1">
    <citation type="submission" date="2020-10" db="EMBL/GenBank/DDBJ databases">
        <authorList>
            <person name="Gilroy R."/>
        </authorList>
    </citation>
    <scope>NUCLEOTIDE SEQUENCE</scope>
    <source>
        <strain evidence="1">CHK190-19873</strain>
    </source>
</reference>
<protein>
    <submittedName>
        <fullName evidence="1">Uncharacterized protein</fullName>
    </submittedName>
</protein>
<dbReference type="AlphaFoldDB" id="A0A9D1ERV5"/>